<gene>
    <name evidence="1" type="ORF">crov308</name>
</gene>
<dbReference type="SUPFAM" id="SSF56059">
    <property type="entry name" value="Glutathione synthetase ATP-binding domain-like"/>
    <property type="match status" value="1"/>
</dbReference>
<name>E3T579_CROVB</name>
<dbReference type="Proteomes" id="UP000029781">
    <property type="component" value="Segment"/>
</dbReference>
<sequence>MVTQEITHEITKESFDNYYNEINMLLYNGYSLKFVEYLKNKFGDKCNFHLIFQRENYYPLTFIGSIKNINSFNNLPSSNYYIKKRNGSYGKNITITTNPNRFFNQYGIKENDYVVQKEIDTDLYKNKKYDYRVYLLILKINNKIKYGYYTKYVIRNSLYEFNNTNDIYSKLTNHHIYSLKELDKNFYILSDEFKKTHENKIKILNERVLNKIKDYEDEFKSLLNNHNFRILGVDYVAEKLTNKLFILELNATPGVYYKNQTKDYLKKYNNFHKNIIEDLNNLLYNTNSQDNNWIII</sequence>
<dbReference type="RefSeq" id="YP_003969941.1">
    <property type="nucleotide sequence ID" value="NC_014637.1"/>
</dbReference>
<dbReference type="EMBL" id="GU244497">
    <property type="protein sequence ID" value="ADO67342.1"/>
    <property type="molecule type" value="Genomic_DNA"/>
</dbReference>
<dbReference type="PROSITE" id="PS51221">
    <property type="entry name" value="TTL"/>
    <property type="match status" value="1"/>
</dbReference>
<organism evidence="1 2">
    <name type="scientific">Cafeteria roenbergensis virus (strain BV-PW1)</name>
    <name type="common">CroV</name>
    <dbReference type="NCBI Taxonomy" id="693272"/>
    <lineage>
        <taxon>Viruses</taxon>
        <taxon>Varidnaviria</taxon>
        <taxon>Bamfordvirae</taxon>
        <taxon>Nucleocytoviricota</taxon>
        <taxon>Megaviricetes</taxon>
        <taxon>Imitervirales</taxon>
        <taxon>Mimiviridae</taxon>
        <taxon>Aliimimivirinae</taxon>
        <taxon>Rheavirus</taxon>
        <taxon>Rheavirus sinusmexicani</taxon>
    </lineage>
</organism>
<dbReference type="KEGG" id="vg:9887711"/>
<keyword evidence="2" id="KW-1185">Reference proteome</keyword>
<dbReference type="GO" id="GO:0016874">
    <property type="term" value="F:ligase activity"/>
    <property type="evidence" value="ECO:0007669"/>
    <property type="project" value="UniProtKB-KW"/>
</dbReference>
<protein>
    <submittedName>
        <fullName evidence="1">Putative tubulin-tyrosine ligase family protein</fullName>
    </submittedName>
</protein>
<dbReference type="GeneID" id="9887711"/>
<organismHost>
    <name type="scientific">Cafeteria roenbergensis</name>
    <name type="common">Marine flagellate</name>
    <dbReference type="NCBI Taxonomy" id="33653"/>
</organismHost>
<reference evidence="1 2" key="1">
    <citation type="journal article" date="2010" name="Proc. Natl. Acad. Sci. U.S.A.">
        <title>Giant virus with a remarkable complement of genes infects marine zooplankton.</title>
        <authorList>
            <person name="Fischer M.G."/>
            <person name="Allen M.J."/>
            <person name="Wilson W.H."/>
            <person name="Suttle C.A."/>
        </authorList>
    </citation>
    <scope>NUCLEOTIDE SEQUENCE [LARGE SCALE GENOMIC DNA]</scope>
    <source>
        <strain evidence="1 2">BV-PW1</strain>
    </source>
</reference>
<dbReference type="InterPro" id="IPR004344">
    <property type="entry name" value="TTL/TTLL_fam"/>
</dbReference>
<proteinExistence type="predicted"/>
<accession>E3T579</accession>
<keyword evidence="1" id="KW-0436">Ligase</keyword>
<evidence type="ECO:0000313" key="2">
    <source>
        <dbReference type="Proteomes" id="UP000029781"/>
    </source>
</evidence>
<evidence type="ECO:0000313" key="1">
    <source>
        <dbReference type="EMBL" id="ADO67342.1"/>
    </source>
</evidence>